<evidence type="ECO:0000313" key="2">
    <source>
        <dbReference type="EMBL" id="OBS72095.1"/>
    </source>
</evidence>
<feature type="region of interest" description="Disordered" evidence="1">
    <location>
        <begin position="67"/>
        <end position="93"/>
    </location>
</feature>
<comment type="caution">
    <text evidence="2">The sequence shown here is derived from an EMBL/GenBank/DDBJ whole genome shotgun (WGS) entry which is preliminary data.</text>
</comment>
<feature type="compositionally biased region" description="Basic and acidic residues" evidence="1">
    <location>
        <begin position="79"/>
        <end position="93"/>
    </location>
</feature>
<keyword evidence="3" id="KW-1185">Reference proteome</keyword>
<dbReference type="Proteomes" id="UP000092124">
    <property type="component" value="Unassembled WGS sequence"/>
</dbReference>
<evidence type="ECO:0000256" key="1">
    <source>
        <dbReference type="SAM" id="MobiDB-lite"/>
    </source>
</evidence>
<feature type="non-terminal residue" evidence="2">
    <location>
        <position position="93"/>
    </location>
</feature>
<dbReference type="EMBL" id="LZPO01055195">
    <property type="protein sequence ID" value="OBS72095.1"/>
    <property type="molecule type" value="Genomic_DNA"/>
</dbReference>
<organism evidence="2 3">
    <name type="scientific">Neotoma lepida</name>
    <name type="common">Desert woodrat</name>
    <dbReference type="NCBI Taxonomy" id="56216"/>
    <lineage>
        <taxon>Eukaryota</taxon>
        <taxon>Metazoa</taxon>
        <taxon>Chordata</taxon>
        <taxon>Craniata</taxon>
        <taxon>Vertebrata</taxon>
        <taxon>Euteleostomi</taxon>
        <taxon>Mammalia</taxon>
        <taxon>Eutheria</taxon>
        <taxon>Euarchontoglires</taxon>
        <taxon>Glires</taxon>
        <taxon>Rodentia</taxon>
        <taxon>Myomorpha</taxon>
        <taxon>Muroidea</taxon>
        <taxon>Cricetidae</taxon>
        <taxon>Neotominae</taxon>
        <taxon>Neotoma</taxon>
    </lineage>
</organism>
<sequence length="93" mass="11021">MSRARRNAHISLFTTDELLEVYLNFNPDTENGRTDDNDKFIQAAKPRWDIPSAQDFTVHWKLAQEKEWEQEKNTANAKETGKQRRKEEKQNSQ</sequence>
<reference evidence="2 3" key="1">
    <citation type="submission" date="2016-06" db="EMBL/GenBank/DDBJ databases">
        <title>The Draft Genome Sequence and Annotation of the Desert Woodrat Neotoma lepida.</title>
        <authorList>
            <person name="Campbell M."/>
            <person name="Oakeson K.F."/>
            <person name="Yandell M."/>
            <person name="Halpert J.R."/>
            <person name="Dearing D."/>
        </authorList>
    </citation>
    <scope>NUCLEOTIDE SEQUENCE [LARGE SCALE GENOMIC DNA]</scope>
    <source>
        <strain evidence="2">417</strain>
        <tissue evidence="2">Liver</tissue>
    </source>
</reference>
<gene>
    <name evidence="2" type="ORF">A6R68_13332</name>
</gene>
<proteinExistence type="predicted"/>
<evidence type="ECO:0000313" key="3">
    <source>
        <dbReference type="Proteomes" id="UP000092124"/>
    </source>
</evidence>
<accession>A0A1A6H2Q9</accession>
<name>A0A1A6H2Q9_NEOLE</name>
<dbReference type="AlphaFoldDB" id="A0A1A6H2Q9"/>
<protein>
    <submittedName>
        <fullName evidence="2">Uncharacterized protein</fullName>
    </submittedName>
</protein>